<reference evidence="1" key="1">
    <citation type="submission" date="2024-03" db="EMBL/GenBank/DDBJ databases">
        <title>Whole genome sequecning of epiphytes from Marcgravia umbellata leaves.</title>
        <authorList>
            <person name="Kumar G."/>
            <person name="Savka M.A."/>
        </authorList>
    </citation>
    <scope>NUCLEOTIDE SEQUENCE</scope>
    <source>
        <strain evidence="1">RIT_BL5</strain>
    </source>
</reference>
<organism evidence="1 2">
    <name type="scientific">Saccharibacillus sacchari</name>
    <dbReference type="NCBI Taxonomy" id="456493"/>
    <lineage>
        <taxon>Bacteria</taxon>
        <taxon>Bacillati</taxon>
        <taxon>Bacillota</taxon>
        <taxon>Bacilli</taxon>
        <taxon>Bacillales</taxon>
        <taxon>Paenibacillaceae</taxon>
        <taxon>Saccharibacillus</taxon>
    </lineage>
</organism>
<proteinExistence type="predicted"/>
<comment type="caution">
    <text evidence="1">The sequence shown here is derived from an EMBL/GenBank/DDBJ whole genome shotgun (WGS) entry which is preliminary data.</text>
</comment>
<protein>
    <submittedName>
        <fullName evidence="1">Alpha-L-fucosidase</fullName>
    </submittedName>
</protein>
<name>A0ACC6PI81_9BACL</name>
<keyword evidence="2" id="KW-1185">Reference proteome</keyword>
<accession>A0ACC6PI81</accession>
<evidence type="ECO:0000313" key="1">
    <source>
        <dbReference type="EMBL" id="MEJ8306189.1"/>
    </source>
</evidence>
<sequence length="481" mass="54600">MNLHEIAKVAPSARQLAWQRLEFYGFIHFGMNTMTGREWGEGHEDLSIFDPRSLDAEEWVAILAGSGMRAVILTCKHHDGFCLWPSRYSQHTVAYTPWRDGNGDLVKEVSEACRKYGLKFGVYLSPWDRTESSYGEGEAYDDFYVHQLTELLTHYGEIGCVWLDGANGEGPSGKKQFYNWERYYEVIRRLQPGCVISVCGPDIRWVGNEAGQTRTQEWSVVPAPLRDAEKTAEKSQQADDGEFSRSFNSMEEDLGSRQAIAAYDGEWIWYPAEVNTSIRPGWFYHREEDKQVRSGEELFEIYLNAVGGNATFLLNVPPDAQGRIAEPDRVALKDLGQKISQLRDTSLMQGGSVRTSSGQASAEIVSSAPSGENDSFWQPEKKDLDPWLELTWEQPQWINTLGLGEHLPVGQRIEAFEVLARTVDDPKKNVGEWQLIAEGSIVGHLKVLRFPSVQTSQVRVVMKQYREFPTLSQWFVNFLPK</sequence>
<dbReference type="EMBL" id="JBBKAR010000050">
    <property type="protein sequence ID" value="MEJ8306189.1"/>
    <property type="molecule type" value="Genomic_DNA"/>
</dbReference>
<gene>
    <name evidence="1" type="ORF">WKI47_19985</name>
</gene>
<evidence type="ECO:0000313" key="2">
    <source>
        <dbReference type="Proteomes" id="UP001380953"/>
    </source>
</evidence>
<dbReference type="Proteomes" id="UP001380953">
    <property type="component" value="Unassembled WGS sequence"/>
</dbReference>